<dbReference type="InterPro" id="IPR002938">
    <property type="entry name" value="FAD-bd"/>
</dbReference>
<feature type="domain" description="FAD-binding" evidence="3">
    <location>
        <begin position="5"/>
        <end position="345"/>
    </location>
</feature>
<dbReference type="InterPro" id="IPR050641">
    <property type="entry name" value="RIFMO-like"/>
</dbReference>
<dbReference type="SUPFAM" id="SSF54373">
    <property type="entry name" value="FAD-linked reductases, C-terminal domain"/>
    <property type="match status" value="1"/>
</dbReference>
<sequence length="398" mass="44573">MAKTRTQVAIIGAGPAGLLLGQLLHNVGIDSIILEARDRVYVENRIRAGVIEHGSAQTLIEAGVGARMQREGLIHHGIELLFQGQRHRIDFQALTGKYVTVYGQHEIVKDMIAARLATSRPLHFEVENVLLLDIESDAPRVIYRKDGVEHEITCDFIAGCDGFHGISRDAFPKGAITGYEKTYPFAWLGILAEAPPAGEELVYAQHERGFALFSMRSPTITRLYLQVEPDEDPANWPDDRIWEELHRRLETRDGWRLNEGKIIQKGVTAMRSFVAEPMRHGRLLLAGDAAHIVPPTGAKGMNLAIADVRRLSQALQAFYGRASQQGIDEYSPQCLKRIWKAQQFSGWMTSLLHCFQEDSMFERKRQSALLDYVVNSRAAATGLAENYVGLPYEETLSE</sequence>
<evidence type="ECO:0000313" key="4">
    <source>
        <dbReference type="EMBL" id="MFD2261438.1"/>
    </source>
</evidence>
<proteinExistence type="predicted"/>
<dbReference type="Proteomes" id="UP001597295">
    <property type="component" value="Unassembled WGS sequence"/>
</dbReference>
<dbReference type="SUPFAM" id="SSF51905">
    <property type="entry name" value="FAD/NAD(P)-binding domain"/>
    <property type="match status" value="1"/>
</dbReference>
<name>A0ABW5DLR2_9PROT</name>
<dbReference type="NCBIfam" id="NF006091">
    <property type="entry name" value="PRK08243.1"/>
    <property type="match status" value="1"/>
</dbReference>
<evidence type="ECO:0000259" key="3">
    <source>
        <dbReference type="Pfam" id="PF01494"/>
    </source>
</evidence>
<dbReference type="Gene3D" id="3.30.9.10">
    <property type="entry name" value="D-Amino Acid Oxidase, subunit A, domain 2"/>
    <property type="match status" value="1"/>
</dbReference>
<organism evidence="4 5">
    <name type="scientific">Lacibacterium aquatile</name>
    <dbReference type="NCBI Taxonomy" id="1168082"/>
    <lineage>
        <taxon>Bacteria</taxon>
        <taxon>Pseudomonadati</taxon>
        <taxon>Pseudomonadota</taxon>
        <taxon>Alphaproteobacteria</taxon>
        <taxon>Rhodospirillales</taxon>
        <taxon>Rhodospirillaceae</taxon>
    </lineage>
</organism>
<dbReference type="Gene3D" id="3.50.50.60">
    <property type="entry name" value="FAD/NAD(P)-binding domain"/>
    <property type="match status" value="1"/>
</dbReference>
<accession>A0ABW5DLR2</accession>
<dbReference type="Pfam" id="PF01494">
    <property type="entry name" value="FAD_binding_3"/>
    <property type="match status" value="1"/>
</dbReference>
<protein>
    <submittedName>
        <fullName evidence="4">4-hydroxybenzoate 3-monooxygenase</fullName>
    </submittedName>
</protein>
<keyword evidence="1" id="KW-0285">Flavoprotein</keyword>
<gene>
    <name evidence="4" type="ORF">ACFSM5_00965</name>
</gene>
<evidence type="ECO:0000313" key="5">
    <source>
        <dbReference type="Proteomes" id="UP001597295"/>
    </source>
</evidence>
<dbReference type="InterPro" id="IPR036188">
    <property type="entry name" value="FAD/NAD-bd_sf"/>
</dbReference>
<comment type="caution">
    <text evidence="4">The sequence shown here is derived from an EMBL/GenBank/DDBJ whole genome shotgun (WGS) entry which is preliminary data.</text>
</comment>
<keyword evidence="5" id="KW-1185">Reference proteome</keyword>
<keyword evidence="2" id="KW-0274">FAD</keyword>
<dbReference type="PANTHER" id="PTHR43004">
    <property type="entry name" value="TRK SYSTEM POTASSIUM UPTAKE PROTEIN"/>
    <property type="match status" value="1"/>
</dbReference>
<dbReference type="PRINTS" id="PR00420">
    <property type="entry name" value="RNGMNOXGNASE"/>
</dbReference>
<evidence type="ECO:0000256" key="2">
    <source>
        <dbReference type="ARBA" id="ARBA00022827"/>
    </source>
</evidence>
<evidence type="ECO:0000256" key="1">
    <source>
        <dbReference type="ARBA" id="ARBA00022630"/>
    </source>
</evidence>
<reference evidence="5" key="1">
    <citation type="journal article" date="2019" name="Int. J. Syst. Evol. Microbiol.">
        <title>The Global Catalogue of Microorganisms (GCM) 10K type strain sequencing project: providing services to taxonomists for standard genome sequencing and annotation.</title>
        <authorList>
            <consortium name="The Broad Institute Genomics Platform"/>
            <consortium name="The Broad Institute Genome Sequencing Center for Infectious Disease"/>
            <person name="Wu L."/>
            <person name="Ma J."/>
        </authorList>
    </citation>
    <scope>NUCLEOTIDE SEQUENCE [LARGE SCALE GENOMIC DNA]</scope>
    <source>
        <strain evidence="5">CGMCC 1.19062</strain>
    </source>
</reference>
<dbReference type="EMBL" id="JBHUIP010000001">
    <property type="protein sequence ID" value="MFD2261438.1"/>
    <property type="molecule type" value="Genomic_DNA"/>
</dbReference>
<dbReference type="RefSeq" id="WP_379874206.1">
    <property type="nucleotide sequence ID" value="NZ_JBHUIP010000001.1"/>
</dbReference>
<dbReference type="PANTHER" id="PTHR43004:SF3">
    <property type="entry name" value="P-HYDROXYBENZOATE HYDROXYLASE"/>
    <property type="match status" value="1"/>
</dbReference>